<feature type="compositionally biased region" description="Polar residues" evidence="1">
    <location>
        <begin position="21"/>
        <end position="34"/>
    </location>
</feature>
<feature type="compositionally biased region" description="Low complexity" evidence="1">
    <location>
        <begin position="64"/>
        <end position="78"/>
    </location>
</feature>
<evidence type="ECO:0000313" key="3">
    <source>
        <dbReference type="Proteomes" id="UP000006591"/>
    </source>
</evidence>
<protein>
    <submittedName>
        <fullName evidence="2">Uncharacterized protein</fullName>
    </submittedName>
</protein>
<accession>A0A0E0HRQ9</accession>
<evidence type="ECO:0000313" key="2">
    <source>
        <dbReference type="EnsemblPlants" id="ONIVA06G20040.1"/>
    </source>
</evidence>
<dbReference type="HOGENOM" id="CLU_1573162_0_0_1"/>
<name>A0A0E0HRQ9_ORYNI</name>
<feature type="compositionally biased region" description="Gly residues" evidence="1">
    <location>
        <begin position="105"/>
        <end position="128"/>
    </location>
</feature>
<reference evidence="2" key="1">
    <citation type="submission" date="2015-04" db="UniProtKB">
        <authorList>
            <consortium name="EnsemblPlants"/>
        </authorList>
    </citation>
    <scope>IDENTIFICATION</scope>
    <source>
        <strain evidence="2">SL10</strain>
    </source>
</reference>
<dbReference type="AlphaFoldDB" id="A0A0E0HRQ9"/>
<feature type="compositionally biased region" description="Basic and acidic residues" evidence="1">
    <location>
        <begin position="49"/>
        <end position="62"/>
    </location>
</feature>
<evidence type="ECO:0000256" key="1">
    <source>
        <dbReference type="SAM" id="MobiDB-lite"/>
    </source>
</evidence>
<sequence>MDMISPSVACIRRNSPPAQPRQDSTANSAQQQVGGTVHGPTLIARSRSRLRESQPPVEEKLKKSTTTSRNPNSNPTSPLHEESQLRRLHHGVRLVPLGLGLRRCAGGGGARGPRGLGGLRLPRAGGGPLEEAAKMGRARGVRGPRRGEDYAAVAPRFSHRMGETKAWEEA</sequence>
<organism evidence="2">
    <name type="scientific">Oryza nivara</name>
    <name type="common">Indian wild rice</name>
    <name type="synonym">Oryza sativa f. spontanea</name>
    <dbReference type="NCBI Taxonomy" id="4536"/>
    <lineage>
        <taxon>Eukaryota</taxon>
        <taxon>Viridiplantae</taxon>
        <taxon>Streptophyta</taxon>
        <taxon>Embryophyta</taxon>
        <taxon>Tracheophyta</taxon>
        <taxon>Spermatophyta</taxon>
        <taxon>Magnoliopsida</taxon>
        <taxon>Liliopsida</taxon>
        <taxon>Poales</taxon>
        <taxon>Poaceae</taxon>
        <taxon>BOP clade</taxon>
        <taxon>Oryzoideae</taxon>
        <taxon>Oryzeae</taxon>
        <taxon>Oryzinae</taxon>
        <taxon>Oryza</taxon>
    </lineage>
</organism>
<reference evidence="2" key="2">
    <citation type="submission" date="2018-04" db="EMBL/GenBank/DDBJ databases">
        <title>OnivRS2 (Oryza nivara Reference Sequence Version 2).</title>
        <authorList>
            <person name="Zhang J."/>
            <person name="Kudrna D."/>
            <person name="Lee S."/>
            <person name="Talag J."/>
            <person name="Rajasekar S."/>
            <person name="Welchert J."/>
            <person name="Hsing Y.-I."/>
            <person name="Wing R.A."/>
        </authorList>
    </citation>
    <scope>NUCLEOTIDE SEQUENCE [LARGE SCALE GENOMIC DNA]</scope>
    <source>
        <strain evidence="2">SL10</strain>
    </source>
</reference>
<dbReference type="Proteomes" id="UP000006591">
    <property type="component" value="Chromosome 6"/>
</dbReference>
<feature type="region of interest" description="Disordered" evidence="1">
    <location>
        <begin position="103"/>
        <end position="147"/>
    </location>
</feature>
<dbReference type="Gramene" id="ONIVA06G20040.1">
    <property type="protein sequence ID" value="ONIVA06G20040.1"/>
    <property type="gene ID" value="ONIVA06G20040"/>
</dbReference>
<keyword evidence="3" id="KW-1185">Reference proteome</keyword>
<dbReference type="EnsemblPlants" id="ONIVA06G20040.1">
    <property type="protein sequence ID" value="ONIVA06G20040.1"/>
    <property type="gene ID" value="ONIVA06G20040"/>
</dbReference>
<feature type="region of interest" description="Disordered" evidence="1">
    <location>
        <begin position="1"/>
        <end position="87"/>
    </location>
</feature>
<proteinExistence type="predicted"/>